<dbReference type="InterPro" id="IPR001343">
    <property type="entry name" value="Hemolysn_Ca-bd"/>
</dbReference>
<dbReference type="Gene3D" id="2.150.10.10">
    <property type="entry name" value="Serralysin-like metalloprotease, C-terminal"/>
    <property type="match status" value="2"/>
</dbReference>
<dbReference type="InterPro" id="IPR011050">
    <property type="entry name" value="Pectin_lyase_fold/virulence"/>
</dbReference>
<feature type="region of interest" description="Disordered" evidence="3">
    <location>
        <begin position="2049"/>
        <end position="2123"/>
    </location>
</feature>
<dbReference type="Gene3D" id="2.60.40.10">
    <property type="entry name" value="Immunoglobulins"/>
    <property type="match status" value="1"/>
</dbReference>
<dbReference type="InterPro" id="IPR050557">
    <property type="entry name" value="RTX_toxin/Mannuronan_C5-epim"/>
</dbReference>
<dbReference type="InterPro" id="IPR040853">
    <property type="entry name" value="RapA2_cadherin-like"/>
</dbReference>
<comment type="caution">
    <text evidence="6">The sequence shown here is derived from an EMBL/GenBank/DDBJ whole genome shotgun (WGS) entry which is preliminary data.</text>
</comment>
<evidence type="ECO:0000256" key="3">
    <source>
        <dbReference type="SAM" id="MobiDB-lite"/>
    </source>
</evidence>
<evidence type="ECO:0000256" key="2">
    <source>
        <dbReference type="ARBA" id="ARBA00022525"/>
    </source>
</evidence>
<keyword evidence="7" id="KW-1185">Reference proteome</keyword>
<reference evidence="7" key="1">
    <citation type="journal article" date="2019" name="Int. J. Syst. Evol. Microbiol.">
        <title>The Global Catalogue of Microorganisms (GCM) 10K type strain sequencing project: providing services to taxonomists for standard genome sequencing and annotation.</title>
        <authorList>
            <consortium name="The Broad Institute Genomics Platform"/>
            <consortium name="The Broad Institute Genome Sequencing Center for Infectious Disease"/>
            <person name="Wu L."/>
            <person name="Ma J."/>
        </authorList>
    </citation>
    <scope>NUCLEOTIDE SEQUENCE [LARGE SCALE GENOMIC DNA]</scope>
    <source>
        <strain evidence="7">KCTC 62164</strain>
    </source>
</reference>
<proteinExistence type="predicted"/>
<feature type="compositionally biased region" description="Basic and acidic residues" evidence="3">
    <location>
        <begin position="2070"/>
        <end position="2083"/>
    </location>
</feature>
<dbReference type="Proteomes" id="UP001595444">
    <property type="component" value="Unassembled WGS sequence"/>
</dbReference>
<dbReference type="SUPFAM" id="SSF51120">
    <property type="entry name" value="beta-Roll"/>
    <property type="match status" value="2"/>
</dbReference>
<comment type="subcellular location">
    <subcellularLocation>
        <location evidence="1">Secreted</location>
    </subcellularLocation>
</comment>
<dbReference type="InterPro" id="IPR006626">
    <property type="entry name" value="PbH1"/>
</dbReference>
<dbReference type="PANTHER" id="PTHR38340:SF1">
    <property type="entry name" value="S-LAYER PROTEIN"/>
    <property type="match status" value="1"/>
</dbReference>
<gene>
    <name evidence="6" type="ORF">ACFOKA_09240</name>
</gene>
<dbReference type="SMART" id="SM00710">
    <property type="entry name" value="PbH1"/>
    <property type="match status" value="8"/>
</dbReference>
<evidence type="ECO:0000313" key="6">
    <source>
        <dbReference type="EMBL" id="MFC3052090.1"/>
    </source>
</evidence>
<accession>A0ABV7D5A5</accession>
<evidence type="ECO:0000256" key="1">
    <source>
        <dbReference type="ARBA" id="ARBA00004613"/>
    </source>
</evidence>
<dbReference type="SUPFAM" id="SSF49313">
    <property type="entry name" value="Cadherin-like"/>
    <property type="match status" value="1"/>
</dbReference>
<dbReference type="InterPro" id="IPR015919">
    <property type="entry name" value="Cadherin-like_sf"/>
</dbReference>
<organism evidence="6 7">
    <name type="scientific">Kordiimonas pumila</name>
    <dbReference type="NCBI Taxonomy" id="2161677"/>
    <lineage>
        <taxon>Bacteria</taxon>
        <taxon>Pseudomonadati</taxon>
        <taxon>Pseudomonadota</taxon>
        <taxon>Alphaproteobacteria</taxon>
        <taxon>Kordiimonadales</taxon>
        <taxon>Kordiimonadaceae</taxon>
        <taxon>Kordiimonas</taxon>
    </lineage>
</organism>
<evidence type="ECO:0000313" key="7">
    <source>
        <dbReference type="Proteomes" id="UP001595444"/>
    </source>
</evidence>
<keyword evidence="2" id="KW-0964">Secreted</keyword>
<dbReference type="NCBIfam" id="TIGR01965">
    <property type="entry name" value="VCBS_repeat"/>
    <property type="match status" value="1"/>
</dbReference>
<dbReference type="Pfam" id="PF14252">
    <property type="entry name" value="DUF4347"/>
    <property type="match status" value="1"/>
</dbReference>
<evidence type="ECO:0000259" key="5">
    <source>
        <dbReference type="Pfam" id="PF17803"/>
    </source>
</evidence>
<dbReference type="PRINTS" id="PR00313">
    <property type="entry name" value="CABNDNGRPT"/>
</dbReference>
<feature type="domain" description="DUF4347" evidence="4">
    <location>
        <begin position="32"/>
        <end position="185"/>
    </location>
</feature>
<dbReference type="PANTHER" id="PTHR38340">
    <property type="entry name" value="S-LAYER PROTEIN"/>
    <property type="match status" value="1"/>
</dbReference>
<feature type="domain" description="RapA2 cadherin-like" evidence="5">
    <location>
        <begin position="1723"/>
        <end position="1791"/>
    </location>
</feature>
<dbReference type="Pfam" id="PF00353">
    <property type="entry name" value="HemolysinCabind"/>
    <property type="match status" value="4"/>
</dbReference>
<dbReference type="SUPFAM" id="SSF51126">
    <property type="entry name" value="Pectin lyase-like"/>
    <property type="match status" value="1"/>
</dbReference>
<name>A0ABV7D5A5_9PROT</name>
<dbReference type="InterPro" id="IPR025592">
    <property type="entry name" value="DUF4347"/>
</dbReference>
<dbReference type="CDD" id="cd11304">
    <property type="entry name" value="Cadherin_repeat"/>
    <property type="match status" value="1"/>
</dbReference>
<dbReference type="InterPro" id="IPR011049">
    <property type="entry name" value="Serralysin-like_metalloprot_C"/>
</dbReference>
<protein>
    <submittedName>
        <fullName evidence="6">DUF4347 domain-containing protein</fullName>
    </submittedName>
</protein>
<feature type="region of interest" description="Disordered" evidence="3">
    <location>
        <begin position="2135"/>
        <end position="2182"/>
    </location>
</feature>
<feature type="compositionally biased region" description="Low complexity" evidence="3">
    <location>
        <begin position="2164"/>
        <end position="2176"/>
    </location>
</feature>
<evidence type="ECO:0000259" key="4">
    <source>
        <dbReference type="Pfam" id="PF14252"/>
    </source>
</evidence>
<dbReference type="Pfam" id="PF17963">
    <property type="entry name" value="Big_9"/>
    <property type="match status" value="1"/>
</dbReference>
<dbReference type="PROSITE" id="PS00330">
    <property type="entry name" value="HEMOLYSIN_CALCIUM"/>
    <property type="match status" value="3"/>
</dbReference>
<dbReference type="InterPro" id="IPR010221">
    <property type="entry name" value="VCBS_dom"/>
</dbReference>
<dbReference type="Gene3D" id="2.60.40.60">
    <property type="entry name" value="Cadherins"/>
    <property type="match status" value="1"/>
</dbReference>
<dbReference type="InterPro" id="IPR018511">
    <property type="entry name" value="Hemolysin-typ_Ca-bd_CS"/>
</dbReference>
<dbReference type="Pfam" id="PF17803">
    <property type="entry name" value="Cadherin_4"/>
    <property type="match status" value="1"/>
</dbReference>
<dbReference type="EMBL" id="JBHRSL010000007">
    <property type="protein sequence ID" value="MFC3052090.1"/>
    <property type="molecule type" value="Genomic_DNA"/>
</dbReference>
<dbReference type="InterPro" id="IPR013783">
    <property type="entry name" value="Ig-like_fold"/>
</dbReference>
<dbReference type="RefSeq" id="WP_194214611.1">
    <property type="nucleotide sequence ID" value="NZ_CP061205.1"/>
</dbReference>
<sequence>MHYERNDQDSQNCSILSLDKDAFSVGGGRQALIVDSSVQDAAILCGSLPDHMDVYIAQPGGLNALISELEASGHIGNLHILTHGEPGAITLAGERLDAGALKASHPFSAVIKHLTHAGSKIALWACSVADGAKGEHFVKALEALTGAPVFAADKLVGSLVSGGTWDIGTTPPFSQKSLASYPHTLPTFDMTGGTLGTASGADSIADNQFQETESGVTMTVSFDLGGATLEDDVFLDNITAQDIVGDYLYADNGNTVTTVTVSFDTAVSIDSFVFGIIDGDVDGTYTVTPNSGSTLTITAPGDFTNSATHMESPSDWTNVTSFTITSSNGQWAPLMDSVVFSVANNAPALGGTPADDTAVEDVATAIDLSAYNVSDADGDTITLTLGVDRGTIASVDGNGTTDGVTIATSGTTSMTLQGTAANLNTYLNDTSHIEYTTDSNDTTSATLTVTPNDGTEDGTADTVTINITSVNDAPTLTATGNDPAFTEGGSAVDLFSSVALSTVDGGGVAGYTITVTNVTDGADEIINADGVDILLTNGDTGTLNGGTITYTVSVSGTTATIDFVDSSGSPGANQIILEGLKYENTSEDPTAGARVITITSLSDDGGTANGGVDTTVLSLASTVTVAAVNNDPSASGVPTDVTVVEDTASDLDLSAVSFADVDSAGSVTVTLTVGTGTMAASSGGSVTVGGSGTGTMTLTGTIANINTYLDTASNIQYTGASNASGDDATTLGITVNDGDGSGDVSVGTVNIDITAVADTFTVTTILDNGDDTTLGADLAADIADGGGLSLREAIGYAGAGDTITFDAGLSGGTILLNGELSITTDITIDGDVDADDKADITINGNDISRVFNISGGTSTLQSLTISHGAVTGNGGAILISGASTDVTIDSSTISDSEASSRGGGIYVDDLANMSLTNSLVTGNEAEYGSVVVVGTATIDNTTIAYNTADGIAGLHVLGTGTAGAVADVTNVTLTGNRETGFNGFEEILAEGNIRTATINVTDSIIANTGGGTNILNAGTINFSGTVIVSEAFTPSSGSATVISSLTDIFASTASNGSVTGGTLADNGQVVQSVLVTGDAVGFGAYPNALPTASGVPSDVTVTEDTASDLDLSAVTFADVDSAGSVTVTLTVGTGTMAASSGGSVTVGGSGTGTMTLTGTIANINTYLDTASNIQYTGAANVSGDDATTIDITINDGDGSGDVSVGTVNIDITAVNDAPTITGLVSDLTVTEDVASDLDLSAVTVADIDGDELTVTLDISGGTFSAPINGVSIEETLVDSDTITLVGTAADINTYLDTASNIQYTGASNVNGDDAATLTVTVSDGTLSDNDTANIDITVVNDDPTATGLPSDITVTEDTASDVDLSATNFSDIDSASLTVTLTLDDGTFGTPADGAGVGGGVTETLVNSTTITLVGAADDIDTYLDTASNIQYTGAADVSGDDVATITVTANDGDGSGDVAIGTVNIDITNVNDAPTATGLPATVTFTEDASYPTLDLSSLSLTDVDTTGDVTITLTAVNGTLGASIVGGVTSIYVSAGVRQLVGTIDELNTYLDGGNVAYNPVANASGDNADTITVTINDGNGSGDVTIGTISVNLTAVNDDPTATGLPSDITVTEDTASDVDLSAINFSDIDSASLTVTLTLDDGTFGTPADGAGVGGGVTETLVNSTTITLVGAADDIDTYLDTASNIQYTGAADVSGDDVATITVTANDGDGSGDVAIGTVNIDITNVNDAATFGGALSVSVDEDATYSIGDTATVSDVDPGEGTFTAETVNGTYGDLTIASNGDWSYDLDETLDAVQSLADPGDTLTDTLTVTSDDGTEQDIAITITGVNDAPTSTGATVTLLEDTVHAFTVANFAFSDVDTGDTLTSVRIDSLTLASGDTLQLSGVNVTAGQVIAVADITGGNLVYTPAPDANGLALSSFTYSVNDGTAFAAAPSSFTLNVTDVADNAAPTNLNLSNASINENVVGGVIGTLSAIEPDGESITFGTSDSRFEVVGTTLKLKAGVSLDYEETSSIQIGVTASDPAGATHTRFFTITVNDVGEHTTTEGADTITGGSENDFVSSGGGDDRIITNDGRDTIDGGAGNDDISGGNDDDWATGGTGDDTVSGGSGEDTLFGGEGNDLVMAGDDDDLVYAGAGDDGDDLVEGSDGNDSLGGGAGNDNLQGGDGNDVLWGRAGSDTLEGGAGDDVLYNGAGSDTVLGGSGNDTIWASAGDDVLTGGSGADVFIFGSNSGNDTVTDFDTSEDILNLSFTGFSTLDEVTAATTATEVDGANGILITIDANESIFLIGLSVDDLNSATMIL</sequence>